<dbReference type="RefSeq" id="WP_272580406.1">
    <property type="nucleotide sequence ID" value="NZ_CP067099.1"/>
</dbReference>
<feature type="chain" id="PRO_5047191594" evidence="5">
    <location>
        <begin position="21"/>
        <end position="170"/>
    </location>
</feature>
<evidence type="ECO:0000313" key="8">
    <source>
        <dbReference type="Proteomes" id="UP000596157"/>
    </source>
</evidence>
<feature type="domain" description="Fimbrial-type adhesion" evidence="6">
    <location>
        <begin position="25"/>
        <end position="169"/>
    </location>
</feature>
<dbReference type="InterPro" id="IPR050263">
    <property type="entry name" value="Bact_Fimbrial_Adh_Pro"/>
</dbReference>
<evidence type="ECO:0000256" key="5">
    <source>
        <dbReference type="SAM" id="SignalP"/>
    </source>
</evidence>
<proteinExistence type="inferred from homology"/>
<evidence type="ECO:0000259" key="6">
    <source>
        <dbReference type="Pfam" id="PF00419"/>
    </source>
</evidence>
<dbReference type="PANTHER" id="PTHR33420:SF3">
    <property type="entry name" value="FIMBRIAL SUBUNIT ELFA"/>
    <property type="match status" value="1"/>
</dbReference>
<keyword evidence="4" id="KW-0281">Fimbrium</keyword>
<evidence type="ECO:0000256" key="1">
    <source>
        <dbReference type="ARBA" id="ARBA00004561"/>
    </source>
</evidence>
<accession>A0ABX7AH81</accession>
<evidence type="ECO:0000256" key="4">
    <source>
        <dbReference type="ARBA" id="ARBA00023263"/>
    </source>
</evidence>
<dbReference type="InterPro" id="IPR000259">
    <property type="entry name" value="Adhesion_dom_fimbrial"/>
</dbReference>
<gene>
    <name evidence="7" type="ORF">JI723_03740</name>
</gene>
<comment type="subcellular location">
    <subcellularLocation>
        <location evidence="1">Fimbrium</location>
    </subcellularLocation>
</comment>
<keyword evidence="3 5" id="KW-0732">Signal</keyword>
<reference evidence="8" key="1">
    <citation type="submission" date="2021-01" db="EMBL/GenBank/DDBJ databases">
        <title>Providencia vermicola LLDRA6, a soil-borne Mn(II)-oxidizing bacterium, exploits a strategy of superoxide production coupled to hydrogen peroxide consumption to generate Mn oxides, as revealed by transcriptional up-regulation of genes for phenylacetic acid catabolism.</title>
        <authorList>
            <person name="Chen S."/>
            <person name="Ding Z."/>
            <person name="Chen J."/>
            <person name="Luo J."/>
            <person name="Ruan X."/>
            <person name="Li Z."/>
            <person name="Liao F."/>
            <person name="He J."/>
            <person name="Li D."/>
        </authorList>
    </citation>
    <scope>NUCLEOTIDE SEQUENCE [LARGE SCALE GENOMIC DNA]</scope>
    <source>
        <strain evidence="8">LLDRA6</strain>
    </source>
</reference>
<dbReference type="PANTHER" id="PTHR33420">
    <property type="entry name" value="FIMBRIAL SUBUNIT ELFA-RELATED"/>
    <property type="match status" value="1"/>
</dbReference>
<feature type="signal peptide" evidence="5">
    <location>
        <begin position="1"/>
        <end position="20"/>
    </location>
</feature>
<evidence type="ECO:0000256" key="2">
    <source>
        <dbReference type="ARBA" id="ARBA00006671"/>
    </source>
</evidence>
<sequence length="170" mass="17114">MKKSLLVLLVASSISASVMAADGVITFNGEITATTCDITSDNGGKDFTVTLPKVSTTALANAGDIAGVTQFSLKLANCTSNVAVAASFENTTSTDASNGNLNPTTGPAGVQIRLADSVGTQTKVNGGPAGQTNIVAGSATLPFQAYYFAKTPVTNAGVVTAQVNYTIAYP</sequence>
<dbReference type="Gene3D" id="2.60.40.1090">
    <property type="entry name" value="Fimbrial-type adhesion domain"/>
    <property type="match status" value="1"/>
</dbReference>
<evidence type="ECO:0000313" key="7">
    <source>
        <dbReference type="EMBL" id="QQO63111.1"/>
    </source>
</evidence>
<dbReference type="Proteomes" id="UP000596157">
    <property type="component" value="Chromosome"/>
</dbReference>
<dbReference type="InterPro" id="IPR036937">
    <property type="entry name" value="Adhesion_dom_fimbrial_sf"/>
</dbReference>
<organism evidence="7 8">
    <name type="scientific">Providencia manganoxydans</name>
    <dbReference type="NCBI Taxonomy" id="2923283"/>
    <lineage>
        <taxon>Bacteria</taxon>
        <taxon>Pseudomonadati</taxon>
        <taxon>Pseudomonadota</taxon>
        <taxon>Gammaproteobacteria</taxon>
        <taxon>Enterobacterales</taxon>
        <taxon>Morganellaceae</taxon>
        <taxon>Providencia</taxon>
    </lineage>
</organism>
<evidence type="ECO:0000256" key="3">
    <source>
        <dbReference type="ARBA" id="ARBA00022729"/>
    </source>
</evidence>
<dbReference type="EMBL" id="CP067099">
    <property type="protein sequence ID" value="QQO63111.1"/>
    <property type="molecule type" value="Genomic_DNA"/>
</dbReference>
<dbReference type="InterPro" id="IPR008966">
    <property type="entry name" value="Adhesion_dom_sf"/>
</dbReference>
<dbReference type="SUPFAM" id="SSF49401">
    <property type="entry name" value="Bacterial adhesins"/>
    <property type="match status" value="1"/>
</dbReference>
<dbReference type="Pfam" id="PF00419">
    <property type="entry name" value="Fimbrial"/>
    <property type="match status" value="1"/>
</dbReference>
<protein>
    <submittedName>
        <fullName evidence="7">Type 1 fimbrial protein</fullName>
    </submittedName>
</protein>
<comment type="similarity">
    <text evidence="2">Belongs to the fimbrial protein family.</text>
</comment>
<dbReference type="GeneID" id="92277795"/>
<name>A0ABX7AH81_9GAMM</name>
<keyword evidence="8" id="KW-1185">Reference proteome</keyword>